<dbReference type="InterPro" id="IPR001296">
    <property type="entry name" value="Glyco_trans_1"/>
</dbReference>
<organism evidence="2 3">
    <name type="scientific">Candidatus Eisenbergiella merdipullorum</name>
    <dbReference type="NCBI Taxonomy" id="2838553"/>
    <lineage>
        <taxon>Bacteria</taxon>
        <taxon>Bacillati</taxon>
        <taxon>Bacillota</taxon>
        <taxon>Clostridia</taxon>
        <taxon>Lachnospirales</taxon>
        <taxon>Lachnospiraceae</taxon>
        <taxon>Eisenbergiella</taxon>
    </lineage>
</organism>
<comment type="caution">
    <text evidence="2">The sequence shown here is derived from an EMBL/GenBank/DDBJ whole genome shotgun (WGS) entry which is preliminary data.</text>
</comment>
<protein>
    <submittedName>
        <fullName evidence="2">Glycosyltransferase family 4 protein</fullName>
    </submittedName>
</protein>
<dbReference type="EMBL" id="DWYY01000124">
    <property type="protein sequence ID" value="HJA93713.1"/>
    <property type="molecule type" value="Genomic_DNA"/>
</dbReference>
<dbReference type="GO" id="GO:0016757">
    <property type="term" value="F:glycosyltransferase activity"/>
    <property type="evidence" value="ECO:0007669"/>
    <property type="project" value="InterPro"/>
</dbReference>
<name>A0A9D2I8K4_9FIRM</name>
<evidence type="ECO:0000313" key="2">
    <source>
        <dbReference type="EMBL" id="HJA93713.1"/>
    </source>
</evidence>
<dbReference type="PANTHER" id="PTHR12526">
    <property type="entry name" value="GLYCOSYLTRANSFERASE"/>
    <property type="match status" value="1"/>
</dbReference>
<sequence>MHILYVAPRYHTNQIPIMEGWLAHGDEVLFLVQYMGKSEDYSVLQPVVLGYGPLYRAFERVYLLVKRKQENSMDLRLKYGSPALGKLRRLMRKFRPDVVITRERSLYSIAVTFLCRFFDYPVILYNQSPLWEENRKDDLPHRIVRRLTPKYRITPVLTLGRGTEGKTKEEYAYYLPFLMEPHLAPQEREYFARERINLFAIGKYQKRKNHKMLVEAVEELCRSYPVHLQIAGEVSNSFHEAYYQELSAYIQEHQLQDVVELKVNLKREEIFEIYKKTDLFVLASTGEPAAVSHLEAMSFSIPVISGEDNGTACYVEDGVNGYICRDNDKKDLREKMEAVISDRERLKTMGAESYRLVLERHQFSGYYEKIMEILARIEREK</sequence>
<dbReference type="Gene3D" id="3.40.50.2000">
    <property type="entry name" value="Glycogen Phosphorylase B"/>
    <property type="match status" value="2"/>
</dbReference>
<reference evidence="2" key="1">
    <citation type="journal article" date="2021" name="PeerJ">
        <title>Extensive microbial diversity within the chicken gut microbiome revealed by metagenomics and culture.</title>
        <authorList>
            <person name="Gilroy R."/>
            <person name="Ravi A."/>
            <person name="Getino M."/>
            <person name="Pursley I."/>
            <person name="Horton D.L."/>
            <person name="Alikhan N.F."/>
            <person name="Baker D."/>
            <person name="Gharbi K."/>
            <person name="Hall N."/>
            <person name="Watson M."/>
            <person name="Adriaenssens E.M."/>
            <person name="Foster-Nyarko E."/>
            <person name="Jarju S."/>
            <person name="Secka A."/>
            <person name="Antonio M."/>
            <person name="Oren A."/>
            <person name="Chaudhuri R.R."/>
            <person name="La Ragione R."/>
            <person name="Hildebrand F."/>
            <person name="Pallen M.J."/>
        </authorList>
    </citation>
    <scope>NUCLEOTIDE SEQUENCE</scope>
    <source>
        <strain evidence="2">CHK179-7159</strain>
    </source>
</reference>
<evidence type="ECO:0000259" key="1">
    <source>
        <dbReference type="Pfam" id="PF00534"/>
    </source>
</evidence>
<gene>
    <name evidence="2" type="ORF">H9717_11480</name>
</gene>
<evidence type="ECO:0000313" key="3">
    <source>
        <dbReference type="Proteomes" id="UP000886858"/>
    </source>
</evidence>
<dbReference type="AlphaFoldDB" id="A0A9D2I8K4"/>
<dbReference type="SUPFAM" id="SSF53756">
    <property type="entry name" value="UDP-Glycosyltransferase/glycogen phosphorylase"/>
    <property type="match status" value="1"/>
</dbReference>
<feature type="domain" description="Glycosyl transferase family 1" evidence="1">
    <location>
        <begin position="196"/>
        <end position="354"/>
    </location>
</feature>
<dbReference type="Proteomes" id="UP000886858">
    <property type="component" value="Unassembled WGS sequence"/>
</dbReference>
<dbReference type="PANTHER" id="PTHR12526:SF637">
    <property type="entry name" value="GLYCOSYLTRANSFERASE EPSF-RELATED"/>
    <property type="match status" value="1"/>
</dbReference>
<dbReference type="CDD" id="cd03801">
    <property type="entry name" value="GT4_PimA-like"/>
    <property type="match status" value="1"/>
</dbReference>
<proteinExistence type="predicted"/>
<reference evidence="2" key="2">
    <citation type="submission" date="2021-04" db="EMBL/GenBank/DDBJ databases">
        <authorList>
            <person name="Gilroy R."/>
        </authorList>
    </citation>
    <scope>NUCLEOTIDE SEQUENCE</scope>
    <source>
        <strain evidence="2">CHK179-7159</strain>
    </source>
</reference>
<dbReference type="Pfam" id="PF00534">
    <property type="entry name" value="Glycos_transf_1"/>
    <property type="match status" value="1"/>
</dbReference>
<accession>A0A9D2I8K4</accession>